<dbReference type="NCBIfam" id="NF010151">
    <property type="entry name" value="PRK13628.1"/>
    <property type="match status" value="1"/>
</dbReference>
<proteinExistence type="inferred from homology"/>
<dbReference type="PANTHER" id="PTHR42865">
    <property type="entry name" value="PROTON/GLUTAMATE-ASPARTATE SYMPORTER"/>
    <property type="match status" value="1"/>
</dbReference>
<evidence type="ECO:0000313" key="10">
    <source>
        <dbReference type="EMBL" id="BAR01425.1"/>
    </source>
</evidence>
<evidence type="ECO:0000256" key="1">
    <source>
        <dbReference type="ARBA" id="ARBA00004141"/>
    </source>
</evidence>
<evidence type="ECO:0000256" key="4">
    <source>
        <dbReference type="ARBA" id="ARBA00022692"/>
    </source>
</evidence>
<feature type="transmembrane region" description="Helical" evidence="9">
    <location>
        <begin position="50"/>
        <end position="72"/>
    </location>
</feature>
<accession>A0ABN5V2U1</accession>
<keyword evidence="6 9" id="KW-0029">Amino-acid transport</keyword>
<evidence type="ECO:0000313" key="11">
    <source>
        <dbReference type="Proteomes" id="UP000035061"/>
    </source>
</evidence>
<keyword evidence="3 9" id="KW-1003">Cell membrane</keyword>
<reference evidence="10 11" key="1">
    <citation type="submission" date="2012-02" db="EMBL/GenBank/DDBJ databases">
        <title>Complete genome sequence of Bifidobacterium catenulatum JCM 1194.</title>
        <authorList>
            <person name="Toh H."/>
            <person name="Oshima K."/>
            <person name="Morita H."/>
            <person name="Hattori M."/>
        </authorList>
    </citation>
    <scope>NUCLEOTIDE SEQUENCE [LARGE SCALE GENOMIC DNA]</scope>
    <source>
        <strain evidence="10 11">JCM 1194</strain>
    </source>
</reference>
<dbReference type="Gene3D" id="1.10.3860.10">
    <property type="entry name" value="Sodium:dicarboxylate symporter"/>
    <property type="match status" value="1"/>
</dbReference>
<keyword evidence="5 9" id="KW-0769">Symport</keyword>
<feature type="transmembrane region" description="Helical" evidence="9">
    <location>
        <begin position="219"/>
        <end position="244"/>
    </location>
</feature>
<dbReference type="PANTHER" id="PTHR42865:SF8">
    <property type="entry name" value="SERINE_THREONINE TRANSPORTER SSTT"/>
    <property type="match status" value="1"/>
</dbReference>
<comment type="catalytic activity">
    <reaction evidence="9">
        <text>L-serine(in) + Na(+)(in) = L-serine(out) + Na(+)(out)</text>
        <dbReference type="Rhea" id="RHEA:29575"/>
        <dbReference type="ChEBI" id="CHEBI:29101"/>
        <dbReference type="ChEBI" id="CHEBI:33384"/>
    </reaction>
</comment>
<comment type="function">
    <text evidence="9">Involved in the import of serine and threonine into the cell, with the concomitant import of sodium (symport system).</text>
</comment>
<feature type="transmembrane region" description="Helical" evidence="9">
    <location>
        <begin position="292"/>
        <end position="317"/>
    </location>
</feature>
<organism evidence="10 11">
    <name type="scientific">Bifidobacterium catenulatum DSM 16992 = JCM 1194 = LMG 11043</name>
    <dbReference type="NCBI Taxonomy" id="566552"/>
    <lineage>
        <taxon>Bacteria</taxon>
        <taxon>Bacillati</taxon>
        <taxon>Actinomycetota</taxon>
        <taxon>Actinomycetes</taxon>
        <taxon>Bifidobacteriales</taxon>
        <taxon>Bifidobacteriaceae</taxon>
        <taxon>Bifidobacterium</taxon>
    </lineage>
</organism>
<keyword evidence="2 9" id="KW-0813">Transport</keyword>
<feature type="transmembrane region" description="Helical" evidence="9">
    <location>
        <begin position="148"/>
        <end position="168"/>
    </location>
</feature>
<dbReference type="Pfam" id="PF00375">
    <property type="entry name" value="SDF"/>
    <property type="match status" value="1"/>
</dbReference>
<dbReference type="EMBL" id="AP012325">
    <property type="protein sequence ID" value="BAR01425.1"/>
    <property type="molecule type" value="Genomic_DNA"/>
</dbReference>
<evidence type="ECO:0000256" key="8">
    <source>
        <dbReference type="ARBA" id="ARBA00023136"/>
    </source>
</evidence>
<comment type="similarity">
    <text evidence="9">Belongs to the dicarboxylate/amino acid:cation symporter (DAACS) (TC 2.A.23) family.</text>
</comment>
<evidence type="ECO:0000256" key="3">
    <source>
        <dbReference type="ARBA" id="ARBA00022475"/>
    </source>
</evidence>
<comment type="subcellular location">
    <subcellularLocation>
        <location evidence="9">Cell membrane</location>
        <topology evidence="9">Multi-pass membrane protein</topology>
    </subcellularLocation>
    <subcellularLocation>
        <location evidence="1">Membrane</location>
        <topology evidence="1">Multi-pass membrane protein</topology>
    </subcellularLocation>
</comment>
<feature type="transmembrane region" description="Helical" evidence="9">
    <location>
        <begin position="329"/>
        <end position="354"/>
    </location>
</feature>
<dbReference type="Proteomes" id="UP000035061">
    <property type="component" value="Chromosome"/>
</dbReference>
<dbReference type="GeneID" id="45582371"/>
<gene>
    <name evidence="9" type="primary">sstT</name>
    <name evidence="10" type="ORF">BBCT_0457</name>
</gene>
<feature type="transmembrane region" description="Helical" evidence="9">
    <location>
        <begin position="189"/>
        <end position="207"/>
    </location>
</feature>
<feature type="transmembrane region" description="Helical" evidence="9">
    <location>
        <begin position="20"/>
        <end position="38"/>
    </location>
</feature>
<keyword evidence="8 9" id="KW-0472">Membrane</keyword>
<protein>
    <recommendedName>
        <fullName evidence="9">Serine/threonine transporter SstT</fullName>
    </recommendedName>
    <alternativeName>
        <fullName evidence="9">Na(+)/serine-threonine symporter</fullName>
    </alternativeName>
</protein>
<name>A0ABN5V2U1_9BIFI</name>
<dbReference type="PRINTS" id="PR00173">
    <property type="entry name" value="EDTRNSPORT"/>
</dbReference>
<dbReference type="InterPro" id="IPR036458">
    <property type="entry name" value="Na:dicarbo_symporter_sf"/>
</dbReference>
<dbReference type="RefSeq" id="WP_033512383.1">
    <property type="nucleotide sequence ID" value="NZ_ABXY01000018.1"/>
</dbReference>
<evidence type="ECO:0000256" key="5">
    <source>
        <dbReference type="ARBA" id="ARBA00022847"/>
    </source>
</evidence>
<dbReference type="SUPFAM" id="SSF118215">
    <property type="entry name" value="Proton glutamate symport protein"/>
    <property type="match status" value="1"/>
</dbReference>
<keyword evidence="7 9" id="KW-1133">Transmembrane helix</keyword>
<evidence type="ECO:0000256" key="7">
    <source>
        <dbReference type="ARBA" id="ARBA00022989"/>
    </source>
</evidence>
<dbReference type="InterPro" id="IPR023025">
    <property type="entry name" value="Ser_Thr_transp_SstT"/>
</dbReference>
<evidence type="ECO:0000256" key="9">
    <source>
        <dbReference type="HAMAP-Rule" id="MF_01582"/>
    </source>
</evidence>
<dbReference type="InterPro" id="IPR001991">
    <property type="entry name" value="Na-dicarboxylate_symporter"/>
</dbReference>
<keyword evidence="11" id="KW-1185">Reference proteome</keyword>
<feature type="transmembrane region" description="Helical" evidence="9">
    <location>
        <begin position="84"/>
        <end position="103"/>
    </location>
</feature>
<comment type="catalytic activity">
    <reaction evidence="9">
        <text>L-threonine(in) + Na(+)(in) = L-threonine(out) + Na(+)(out)</text>
        <dbReference type="Rhea" id="RHEA:69999"/>
        <dbReference type="ChEBI" id="CHEBI:29101"/>
        <dbReference type="ChEBI" id="CHEBI:57926"/>
    </reaction>
</comment>
<sequence length="430" mass="45492">MNHISKALRGVADKYNGVSLIIRIIVGLIAGTALALVVPHMTWIGEFGTLFVSALKAVAPILVFVLVASALAQGNSKLDGRFGTVLFLYLFTTFLSAVVAVLTSRTFPQTISLGDAADADVVPQGLSEVVQTLLTNIVANPIQAMIDGNYICILMWACLFGLAMKGIANESSKAFLANVADGVSQVIRWVINLAPFGIMGLVFTSVSENGLAAFTEYGSLLLLLVGTMLLMVLVFGPLVIFLYLHRNPYPLVYRCFKESGLTAFFTRSSAANIPVNMQLCEKLGLDKDMYSVSIPLGATINMNGAAITITIMAMAAANTMGIQISLPAAILLSVVSALGACGASGVAGGSLLLIPMACSLFGISNDIAMQVVGVGFIIGVIQDSVETCLNSASDVEFAATAEYHAWLKQGRQLPAFMYSKKERRKLGIEA</sequence>
<evidence type="ECO:0000256" key="2">
    <source>
        <dbReference type="ARBA" id="ARBA00022448"/>
    </source>
</evidence>
<dbReference type="HAMAP" id="MF_01582">
    <property type="entry name" value="Ser_Thr_transp_SstT"/>
    <property type="match status" value="1"/>
</dbReference>
<keyword evidence="4 9" id="KW-0812">Transmembrane</keyword>
<evidence type="ECO:0000256" key="6">
    <source>
        <dbReference type="ARBA" id="ARBA00022970"/>
    </source>
</evidence>